<accession>A0A1H6BXA6</accession>
<dbReference type="RefSeq" id="WP_103934878.1">
    <property type="nucleotide sequence ID" value="NZ_FNVA01000008.1"/>
</dbReference>
<proteinExistence type="predicted"/>
<gene>
    <name evidence="1" type="ORF">SAMN05421819_4023</name>
</gene>
<name>A0A1H6BXA6_9BACT</name>
<organism evidence="1 2">
    <name type="scientific">Bryocella elongata</name>
    <dbReference type="NCBI Taxonomy" id="863522"/>
    <lineage>
        <taxon>Bacteria</taxon>
        <taxon>Pseudomonadati</taxon>
        <taxon>Acidobacteriota</taxon>
        <taxon>Terriglobia</taxon>
        <taxon>Terriglobales</taxon>
        <taxon>Acidobacteriaceae</taxon>
        <taxon>Bryocella</taxon>
    </lineage>
</organism>
<sequence>MAEPDLLVKLSEWYAEQCNGDWEHGSGVSIDTVDNPGWHVTVNLRETALEHVSFEPIDIANGDSDWMFCFKRDNEFHGAGDPAKLHSIVEHFLKFAGKL</sequence>
<dbReference type="AlphaFoldDB" id="A0A1H6BXA6"/>
<protein>
    <submittedName>
        <fullName evidence="1">Immunity protein 53</fullName>
    </submittedName>
</protein>
<dbReference type="EMBL" id="FNVA01000008">
    <property type="protein sequence ID" value="SEG65272.1"/>
    <property type="molecule type" value="Genomic_DNA"/>
</dbReference>
<reference evidence="1 2" key="1">
    <citation type="submission" date="2016-10" db="EMBL/GenBank/DDBJ databases">
        <authorList>
            <person name="de Groot N.N."/>
        </authorList>
    </citation>
    <scope>NUCLEOTIDE SEQUENCE [LARGE SCALE GENOMIC DNA]</scope>
    <source>
        <strain evidence="1 2">DSM 22489</strain>
    </source>
</reference>
<evidence type="ECO:0000313" key="1">
    <source>
        <dbReference type="EMBL" id="SEG65272.1"/>
    </source>
</evidence>
<keyword evidence="2" id="KW-1185">Reference proteome</keyword>
<dbReference type="Proteomes" id="UP000236728">
    <property type="component" value="Unassembled WGS sequence"/>
</dbReference>
<dbReference type="InterPro" id="IPR028228">
    <property type="entry name" value="Imm53"/>
</dbReference>
<evidence type="ECO:0000313" key="2">
    <source>
        <dbReference type="Proteomes" id="UP000236728"/>
    </source>
</evidence>
<dbReference type="Pfam" id="PF15580">
    <property type="entry name" value="Imm53"/>
    <property type="match status" value="1"/>
</dbReference>
<dbReference type="OrthoDB" id="3533713at2"/>